<accession>A0A0G3I2H0</accession>
<dbReference type="KEGG" id="lau:G293_02220"/>
<dbReference type="PROSITE" id="PS51257">
    <property type="entry name" value="PROKAR_LIPOPROTEIN"/>
    <property type="match status" value="1"/>
</dbReference>
<organism evidence="1 2">
    <name type="scientific">Candidatus Liberibacter africanus PTSAPSY</name>
    <dbReference type="NCBI Taxonomy" id="1277257"/>
    <lineage>
        <taxon>Bacteria</taxon>
        <taxon>Pseudomonadati</taxon>
        <taxon>Pseudomonadota</taxon>
        <taxon>Alphaproteobacteria</taxon>
        <taxon>Hyphomicrobiales</taxon>
        <taxon>Rhizobiaceae</taxon>
        <taxon>Liberibacter</taxon>
    </lineage>
</organism>
<evidence type="ECO:0000313" key="2">
    <source>
        <dbReference type="Proteomes" id="UP000035503"/>
    </source>
</evidence>
<dbReference type="RefSeq" id="WP_200897315.1">
    <property type="nucleotide sequence ID" value="NZ_CP004021.1"/>
</dbReference>
<evidence type="ECO:0000313" key="1">
    <source>
        <dbReference type="EMBL" id="AKK20076.1"/>
    </source>
</evidence>
<dbReference type="STRING" id="1277257.G293_02220"/>
<keyword evidence="2" id="KW-1185">Reference proteome</keyword>
<sequence>MKGKKIMNNTYLVASVMVVSGLLASCDLSDEPKKLTPEQLCDAVCQLSHQEQQEFQAKVDQKYEEHLKTGSEVSKD</sequence>
<dbReference type="EMBL" id="CP004021">
    <property type="protein sequence ID" value="AKK20076.1"/>
    <property type="molecule type" value="Genomic_DNA"/>
</dbReference>
<dbReference type="AlphaFoldDB" id="A0A0G3I2H0"/>
<evidence type="ECO:0008006" key="3">
    <source>
        <dbReference type="Google" id="ProtNLM"/>
    </source>
</evidence>
<proteinExistence type="predicted"/>
<dbReference type="Proteomes" id="UP000035503">
    <property type="component" value="Chromosome"/>
</dbReference>
<dbReference type="PATRIC" id="fig|1277257.4.peg.481"/>
<protein>
    <recommendedName>
        <fullName evidence="3">Lipoprotein</fullName>
    </recommendedName>
</protein>
<name>A0A0G3I2H0_LIBAF</name>
<reference evidence="1 2" key="1">
    <citation type="journal article" date="2015" name="Genome Announc.">
        <title>Complete Genome Sequence of 'Candidatus Liberibacter africanus,' a Bacterium Associated with Citrus Huanglongbing.</title>
        <authorList>
            <person name="Lin H."/>
            <person name="Pietersen G."/>
            <person name="Han C."/>
            <person name="Read D.A."/>
            <person name="Lou B."/>
            <person name="Gupta G."/>
            <person name="Civerolo E.L."/>
        </authorList>
    </citation>
    <scope>NUCLEOTIDE SEQUENCE [LARGE SCALE GENOMIC DNA]</scope>
    <source>
        <strain evidence="1 2">PTSAPSY</strain>
    </source>
</reference>
<gene>
    <name evidence="1" type="ORF">G293_02220</name>
</gene>